<reference evidence="2 3" key="3">
    <citation type="journal article" date="2013" name="Rice">
        <title>Improvement of the Oryza sativa Nipponbare reference genome using next generation sequence and optical map data.</title>
        <authorList>
            <person name="Kawahara Y."/>
            <person name="de la Bastide M."/>
            <person name="Hamilton J.P."/>
            <person name="Kanamori H."/>
            <person name="McCombie W.R."/>
            <person name="Ouyang S."/>
            <person name="Schwartz D.C."/>
            <person name="Tanaka T."/>
            <person name="Wu J."/>
            <person name="Zhou S."/>
            <person name="Childs K.L."/>
            <person name="Davidson R.M."/>
            <person name="Lin H."/>
            <person name="Quesada-Ocampo L."/>
            <person name="Vaillancourt B."/>
            <person name="Sakai H."/>
            <person name="Lee S.S."/>
            <person name="Kim J."/>
            <person name="Numa H."/>
            <person name="Itoh T."/>
            <person name="Buell C.R."/>
            <person name="Matsumoto T."/>
        </authorList>
    </citation>
    <scope>NUCLEOTIDE SEQUENCE [LARGE SCALE GENOMIC DNA]</scope>
    <source>
        <strain evidence="3">cv. Nipponbare</strain>
    </source>
</reference>
<accession>A0A0P0WCZ6</accession>
<feature type="compositionally biased region" description="Basic residues" evidence="1">
    <location>
        <begin position="102"/>
        <end position="131"/>
    </location>
</feature>
<dbReference type="Proteomes" id="UP000059680">
    <property type="component" value="Chromosome 4"/>
</dbReference>
<protein>
    <submittedName>
        <fullName evidence="2">Os04g0533250 protein</fullName>
    </submittedName>
</protein>
<dbReference type="PaxDb" id="39947-A0A0P0WCZ6"/>
<dbReference type="EMBL" id="AP014960">
    <property type="protein sequence ID" value="BAS90232.1"/>
    <property type="molecule type" value="Genomic_DNA"/>
</dbReference>
<feature type="compositionally biased region" description="Basic residues" evidence="1">
    <location>
        <begin position="39"/>
        <end position="55"/>
    </location>
</feature>
<dbReference type="OMA" id="RTRRCSW"/>
<reference evidence="3" key="1">
    <citation type="journal article" date="2005" name="Nature">
        <title>The map-based sequence of the rice genome.</title>
        <authorList>
            <consortium name="International rice genome sequencing project (IRGSP)"/>
            <person name="Matsumoto T."/>
            <person name="Wu J."/>
            <person name="Kanamori H."/>
            <person name="Katayose Y."/>
            <person name="Fujisawa M."/>
            <person name="Namiki N."/>
            <person name="Mizuno H."/>
            <person name="Yamamoto K."/>
            <person name="Antonio B.A."/>
            <person name="Baba T."/>
            <person name="Sakata K."/>
            <person name="Nagamura Y."/>
            <person name="Aoki H."/>
            <person name="Arikawa K."/>
            <person name="Arita K."/>
            <person name="Bito T."/>
            <person name="Chiden Y."/>
            <person name="Fujitsuka N."/>
            <person name="Fukunaka R."/>
            <person name="Hamada M."/>
            <person name="Harada C."/>
            <person name="Hayashi A."/>
            <person name="Hijishita S."/>
            <person name="Honda M."/>
            <person name="Hosokawa S."/>
            <person name="Ichikawa Y."/>
            <person name="Idonuma A."/>
            <person name="Iijima M."/>
            <person name="Ikeda M."/>
            <person name="Ikeno M."/>
            <person name="Ito K."/>
            <person name="Ito S."/>
            <person name="Ito T."/>
            <person name="Ito Y."/>
            <person name="Ito Y."/>
            <person name="Iwabuchi A."/>
            <person name="Kamiya K."/>
            <person name="Karasawa W."/>
            <person name="Kurita K."/>
            <person name="Katagiri S."/>
            <person name="Kikuta A."/>
            <person name="Kobayashi H."/>
            <person name="Kobayashi N."/>
            <person name="Machita K."/>
            <person name="Maehara T."/>
            <person name="Masukawa M."/>
            <person name="Mizubayashi T."/>
            <person name="Mukai Y."/>
            <person name="Nagasaki H."/>
            <person name="Nagata Y."/>
            <person name="Naito S."/>
            <person name="Nakashima M."/>
            <person name="Nakama Y."/>
            <person name="Nakamichi Y."/>
            <person name="Nakamura M."/>
            <person name="Meguro A."/>
            <person name="Negishi M."/>
            <person name="Ohta I."/>
            <person name="Ohta T."/>
            <person name="Okamoto M."/>
            <person name="Ono N."/>
            <person name="Saji S."/>
            <person name="Sakaguchi M."/>
            <person name="Sakai K."/>
            <person name="Shibata M."/>
            <person name="Shimokawa T."/>
            <person name="Song J."/>
            <person name="Takazaki Y."/>
            <person name="Terasawa K."/>
            <person name="Tsugane M."/>
            <person name="Tsuji K."/>
            <person name="Ueda S."/>
            <person name="Waki K."/>
            <person name="Yamagata H."/>
            <person name="Yamamoto M."/>
            <person name="Yamamoto S."/>
            <person name="Yamane H."/>
            <person name="Yoshiki S."/>
            <person name="Yoshihara R."/>
            <person name="Yukawa K."/>
            <person name="Zhong H."/>
            <person name="Yano M."/>
            <person name="Yuan Q."/>
            <person name="Ouyang S."/>
            <person name="Liu J."/>
            <person name="Jones K.M."/>
            <person name="Gansberger K."/>
            <person name="Moffat K."/>
            <person name="Hill J."/>
            <person name="Bera J."/>
            <person name="Fadrosh D."/>
            <person name="Jin S."/>
            <person name="Johri S."/>
            <person name="Kim M."/>
            <person name="Overton L."/>
            <person name="Reardon M."/>
            <person name="Tsitrin T."/>
            <person name="Vuong H."/>
            <person name="Weaver B."/>
            <person name="Ciecko A."/>
            <person name="Tallon L."/>
            <person name="Jackson J."/>
            <person name="Pai G."/>
            <person name="Aken S.V."/>
            <person name="Utterback T."/>
            <person name="Reidmuller S."/>
            <person name="Feldblyum T."/>
            <person name="Hsiao J."/>
            <person name="Zismann V."/>
            <person name="Iobst S."/>
            <person name="de Vazeille A.R."/>
            <person name="Buell C.R."/>
            <person name="Ying K."/>
            <person name="Li Y."/>
            <person name="Lu T."/>
            <person name="Huang Y."/>
            <person name="Zhao Q."/>
            <person name="Feng Q."/>
            <person name="Zhang L."/>
            <person name="Zhu J."/>
            <person name="Weng Q."/>
            <person name="Mu J."/>
            <person name="Lu Y."/>
            <person name="Fan D."/>
            <person name="Liu Y."/>
            <person name="Guan J."/>
            <person name="Zhang Y."/>
            <person name="Yu S."/>
            <person name="Liu X."/>
            <person name="Zhang Y."/>
            <person name="Hong G."/>
            <person name="Han B."/>
            <person name="Choisne N."/>
            <person name="Demange N."/>
            <person name="Orjeda G."/>
            <person name="Samain S."/>
            <person name="Cattolico L."/>
            <person name="Pelletier E."/>
            <person name="Couloux A."/>
            <person name="Segurens B."/>
            <person name="Wincker P."/>
            <person name="D'Hont A."/>
            <person name="Scarpelli C."/>
            <person name="Weissenbach J."/>
            <person name="Salanoubat M."/>
            <person name="Quetier F."/>
            <person name="Yu Y."/>
            <person name="Kim H.R."/>
            <person name="Rambo T."/>
            <person name="Currie J."/>
            <person name="Collura K."/>
            <person name="Luo M."/>
            <person name="Yang T."/>
            <person name="Ammiraju J.S.S."/>
            <person name="Engler F."/>
            <person name="Soderlund C."/>
            <person name="Wing R.A."/>
            <person name="Palmer L.E."/>
            <person name="de la Bastide M."/>
            <person name="Spiegel L."/>
            <person name="Nascimento L."/>
            <person name="Zutavern T."/>
            <person name="O'Shaughnessy A."/>
            <person name="Dike S."/>
            <person name="Dedhia N."/>
            <person name="Preston R."/>
            <person name="Balija V."/>
            <person name="McCombie W.R."/>
            <person name="Chow T."/>
            <person name="Chen H."/>
            <person name="Chung M."/>
            <person name="Chen C."/>
            <person name="Shaw J."/>
            <person name="Wu H."/>
            <person name="Hsiao K."/>
            <person name="Chao Y."/>
            <person name="Chu M."/>
            <person name="Cheng C."/>
            <person name="Hour A."/>
            <person name="Lee P."/>
            <person name="Lin S."/>
            <person name="Lin Y."/>
            <person name="Liou J."/>
            <person name="Liu S."/>
            <person name="Hsing Y."/>
            <person name="Raghuvanshi S."/>
            <person name="Mohanty A."/>
            <person name="Bharti A.K."/>
            <person name="Gaur A."/>
            <person name="Gupta V."/>
            <person name="Kumar D."/>
            <person name="Ravi V."/>
            <person name="Vij S."/>
            <person name="Kapur A."/>
            <person name="Khurana P."/>
            <person name="Khurana P."/>
            <person name="Khurana J.P."/>
            <person name="Tyagi A.K."/>
            <person name="Gaikwad K."/>
            <person name="Singh A."/>
            <person name="Dalal V."/>
            <person name="Srivastava S."/>
            <person name="Dixit A."/>
            <person name="Pal A.K."/>
            <person name="Ghazi I.A."/>
            <person name="Yadav M."/>
            <person name="Pandit A."/>
            <person name="Bhargava A."/>
            <person name="Sureshbabu K."/>
            <person name="Batra K."/>
            <person name="Sharma T.R."/>
            <person name="Mohapatra T."/>
            <person name="Singh N.K."/>
            <person name="Messing J."/>
            <person name="Nelson A.B."/>
            <person name="Fuks G."/>
            <person name="Kavchok S."/>
            <person name="Keizer G."/>
            <person name="Linton E."/>
            <person name="Llaca V."/>
            <person name="Song R."/>
            <person name="Tanyolac B."/>
            <person name="Young S."/>
            <person name="Ho-Il K."/>
            <person name="Hahn J.H."/>
            <person name="Sangsakoo G."/>
            <person name="Vanavichit A."/>
            <person name="de Mattos Luiz.A.T."/>
            <person name="Zimmer P.D."/>
            <person name="Malone G."/>
            <person name="Dellagostin O."/>
            <person name="de Oliveira A.C."/>
            <person name="Bevan M."/>
            <person name="Bancroft I."/>
            <person name="Minx P."/>
            <person name="Cordum H."/>
            <person name="Wilson R."/>
            <person name="Cheng Z."/>
            <person name="Jin W."/>
            <person name="Jiang J."/>
            <person name="Leong S.A."/>
            <person name="Iwama H."/>
            <person name="Gojobori T."/>
            <person name="Itoh T."/>
            <person name="Niimura Y."/>
            <person name="Fujii Y."/>
            <person name="Habara T."/>
            <person name="Sakai H."/>
            <person name="Sato Y."/>
            <person name="Wilson G."/>
            <person name="Kumar K."/>
            <person name="McCouch S."/>
            <person name="Juretic N."/>
            <person name="Hoen D."/>
            <person name="Wright S."/>
            <person name="Bruskiewich R."/>
            <person name="Bureau T."/>
            <person name="Miyao A."/>
            <person name="Hirochika H."/>
            <person name="Nishikawa T."/>
            <person name="Kadowaki K."/>
            <person name="Sugiura M."/>
            <person name="Burr B."/>
            <person name="Sasaki T."/>
        </authorList>
    </citation>
    <scope>NUCLEOTIDE SEQUENCE [LARGE SCALE GENOMIC DNA]</scope>
    <source>
        <strain evidence="3">cv. Nipponbare</strain>
    </source>
</reference>
<sequence length="179" mass="19871">MSRRACPPPGTAGTRRGGRGTARSPRPPGPGTPGTRPPPRPRSRWTPPRSRRRVVRMSPRPAPLRLMRSPALDPRAPPSARTCGTSHRPRSSRGAGRCPAAPRRRRPRLWTTRTRRQRRWRSRPRWCRRGGRGAPLPRGARSPTAPCGAPRGSWPRRRRGSPARPARRRRPPGPGGAAS</sequence>
<feature type="region of interest" description="Disordered" evidence="1">
    <location>
        <begin position="1"/>
        <end position="179"/>
    </location>
</feature>
<feature type="compositionally biased region" description="Pro residues" evidence="1">
    <location>
        <begin position="25"/>
        <end position="38"/>
    </location>
</feature>
<reference evidence="2 3" key="2">
    <citation type="journal article" date="2013" name="Plant Cell Physiol.">
        <title>Rice Annotation Project Database (RAP-DB): an integrative and interactive database for rice genomics.</title>
        <authorList>
            <person name="Sakai H."/>
            <person name="Lee S.S."/>
            <person name="Tanaka T."/>
            <person name="Numa H."/>
            <person name="Kim J."/>
            <person name="Kawahara Y."/>
            <person name="Wakimoto H."/>
            <person name="Yang C.C."/>
            <person name="Iwamoto M."/>
            <person name="Abe T."/>
            <person name="Yamada Y."/>
            <person name="Muto A."/>
            <person name="Inokuchi H."/>
            <person name="Ikemura T."/>
            <person name="Matsumoto T."/>
            <person name="Sasaki T."/>
            <person name="Itoh T."/>
        </authorList>
    </citation>
    <scope>NUCLEOTIDE SEQUENCE [LARGE SCALE GENOMIC DNA]</scope>
    <source>
        <strain evidence="3">cv. Nipponbare</strain>
    </source>
</reference>
<feature type="compositionally biased region" description="Basic residues" evidence="1">
    <location>
        <begin position="154"/>
        <end position="171"/>
    </location>
</feature>
<evidence type="ECO:0000313" key="2">
    <source>
        <dbReference type="EMBL" id="BAS90232.1"/>
    </source>
</evidence>
<feature type="compositionally biased region" description="Pro residues" evidence="1">
    <location>
        <begin position="1"/>
        <end position="10"/>
    </location>
</feature>
<organism evidence="2 3">
    <name type="scientific">Oryza sativa subsp. japonica</name>
    <name type="common">Rice</name>
    <dbReference type="NCBI Taxonomy" id="39947"/>
    <lineage>
        <taxon>Eukaryota</taxon>
        <taxon>Viridiplantae</taxon>
        <taxon>Streptophyta</taxon>
        <taxon>Embryophyta</taxon>
        <taxon>Tracheophyta</taxon>
        <taxon>Spermatophyta</taxon>
        <taxon>Magnoliopsida</taxon>
        <taxon>Liliopsida</taxon>
        <taxon>Poales</taxon>
        <taxon>Poaceae</taxon>
        <taxon>BOP clade</taxon>
        <taxon>Oryzoideae</taxon>
        <taxon>Oryzeae</taxon>
        <taxon>Oryzinae</taxon>
        <taxon>Oryza</taxon>
        <taxon>Oryza sativa</taxon>
    </lineage>
</organism>
<dbReference type="InParanoid" id="A0A0P0WCZ6"/>
<evidence type="ECO:0000313" key="3">
    <source>
        <dbReference type="Proteomes" id="UP000059680"/>
    </source>
</evidence>
<evidence type="ECO:0000256" key="1">
    <source>
        <dbReference type="SAM" id="MobiDB-lite"/>
    </source>
</evidence>
<keyword evidence="3" id="KW-1185">Reference proteome</keyword>
<dbReference type="AlphaFoldDB" id="A0A0P0WCZ6"/>
<proteinExistence type="predicted"/>
<name>A0A0P0WCZ6_ORYSJ</name>
<gene>
    <name evidence="2" type="ordered locus">Os04g0533250</name>
    <name evidence="2" type="ORF">OSNPB_040533250</name>
</gene>
<dbReference type="Gramene" id="Os04t0533250-00">
    <property type="protein sequence ID" value="Os04t0533250-00"/>
    <property type="gene ID" value="Os04g0533250"/>
</dbReference>